<evidence type="ECO:0000259" key="1">
    <source>
        <dbReference type="Pfam" id="PF03572"/>
    </source>
</evidence>
<dbReference type="GO" id="GO:0030288">
    <property type="term" value="C:outer membrane-bounded periplasmic space"/>
    <property type="evidence" value="ECO:0007669"/>
    <property type="project" value="TreeGrafter"/>
</dbReference>
<protein>
    <submittedName>
        <fullName evidence="2">Peptidase S41</fullName>
    </submittedName>
</protein>
<dbReference type="Gene3D" id="3.90.226.10">
    <property type="entry name" value="2-enoyl-CoA Hydratase, Chain A, domain 1"/>
    <property type="match status" value="1"/>
</dbReference>
<dbReference type="SUPFAM" id="SSF52096">
    <property type="entry name" value="ClpP/crotonase"/>
    <property type="match status" value="1"/>
</dbReference>
<dbReference type="GO" id="GO:0004175">
    <property type="term" value="F:endopeptidase activity"/>
    <property type="evidence" value="ECO:0007669"/>
    <property type="project" value="TreeGrafter"/>
</dbReference>
<reference evidence="2 3" key="1">
    <citation type="journal article" date="2017" name="Int. J. Syst. Evol. Microbiol.">
        <title>Arachidicoccus ginsenosidivorans sp. nov., with ginsenoside-converting activity isolated from ginseng cultivating soil.</title>
        <authorList>
            <person name="Siddiqi M.Z."/>
            <person name="Aslam Z."/>
            <person name="Im W.T."/>
        </authorList>
    </citation>
    <scope>NUCLEOTIDE SEQUENCE [LARGE SCALE GENOMIC DNA]</scope>
    <source>
        <strain evidence="2 3">Gsoil 809</strain>
    </source>
</reference>
<gene>
    <name evidence="2" type="ORF">FSB73_19870</name>
</gene>
<dbReference type="PANTHER" id="PTHR32060">
    <property type="entry name" value="TAIL-SPECIFIC PROTEASE"/>
    <property type="match status" value="1"/>
</dbReference>
<dbReference type="GO" id="GO:0006508">
    <property type="term" value="P:proteolysis"/>
    <property type="evidence" value="ECO:0007669"/>
    <property type="project" value="InterPro"/>
</dbReference>
<accession>A0A5B8VSL5</accession>
<dbReference type="EMBL" id="CP042434">
    <property type="protein sequence ID" value="QEC73585.1"/>
    <property type="molecule type" value="Genomic_DNA"/>
</dbReference>
<keyword evidence="3" id="KW-1185">Reference proteome</keyword>
<dbReference type="AlphaFoldDB" id="A0A5B8VSL5"/>
<dbReference type="Pfam" id="PF03572">
    <property type="entry name" value="Peptidase_S41"/>
    <property type="match status" value="1"/>
</dbReference>
<dbReference type="InterPro" id="IPR005151">
    <property type="entry name" value="Tail-specific_protease"/>
</dbReference>
<evidence type="ECO:0000313" key="3">
    <source>
        <dbReference type="Proteomes" id="UP000321291"/>
    </source>
</evidence>
<feature type="domain" description="Tail specific protease" evidence="1">
    <location>
        <begin position="148"/>
        <end position="355"/>
    </location>
</feature>
<dbReference type="GO" id="GO:0008236">
    <property type="term" value="F:serine-type peptidase activity"/>
    <property type="evidence" value="ECO:0007669"/>
    <property type="project" value="InterPro"/>
</dbReference>
<organism evidence="2 3">
    <name type="scientific">Arachidicoccus ginsenosidivorans</name>
    <dbReference type="NCBI Taxonomy" id="496057"/>
    <lineage>
        <taxon>Bacteria</taxon>
        <taxon>Pseudomonadati</taxon>
        <taxon>Bacteroidota</taxon>
        <taxon>Chitinophagia</taxon>
        <taxon>Chitinophagales</taxon>
        <taxon>Chitinophagaceae</taxon>
        <taxon>Arachidicoccus</taxon>
    </lineage>
</organism>
<dbReference type="KEGG" id="agi:FSB73_19870"/>
<dbReference type="GO" id="GO:0007165">
    <property type="term" value="P:signal transduction"/>
    <property type="evidence" value="ECO:0007669"/>
    <property type="project" value="TreeGrafter"/>
</dbReference>
<dbReference type="PANTHER" id="PTHR32060:SF22">
    <property type="entry name" value="CARBOXYL-TERMINAL-PROCESSING PEPTIDASE 3, CHLOROPLASTIC"/>
    <property type="match status" value="1"/>
</dbReference>
<dbReference type="Proteomes" id="UP000321291">
    <property type="component" value="Chromosome"/>
</dbReference>
<proteinExistence type="predicted"/>
<sequence length="380" mass="42457">MCFTTRWAYANLFPDYTANKFNRYDFGAYRLIIADVDGKAIIRNVNKSKQKEIPIGSQIIKVNGMPTAAYINKFVKPFISQSTPKTLEVESIRALFLGFPGDHYNIKLKKPQGEIISLGLTHAKPEKSEFYPAIQDQPLFEYKPLSNNIAYIALNSFNNAKIDTEFLNKLPKLKTASAIIIDLRNNGGGSGDVALNIAQYFIQGDIIYNEKVQTRRLIAADRGVGSFFTPADTVNGKPDWGLTKQQVINYYNKYIGDDYFTYENRAVALDRVQKLLVPTVILTSYATASAAEDFLIFTDGQKQITRIGENSNGSTGQPLQVQLPGGGSAWICTKKTFYPDGREFIGIGIKPNIKVVQTVQDFIKNKDVVLQKAVEFLSKN</sequence>
<name>A0A5B8VSL5_9BACT</name>
<dbReference type="InterPro" id="IPR029045">
    <property type="entry name" value="ClpP/crotonase-like_dom_sf"/>
</dbReference>
<evidence type="ECO:0000313" key="2">
    <source>
        <dbReference type="EMBL" id="QEC73585.1"/>
    </source>
</evidence>